<dbReference type="Proteomes" id="UP000664167">
    <property type="component" value="Unassembled WGS sequence"/>
</dbReference>
<keyword evidence="3" id="KW-1185">Reference proteome</keyword>
<name>A0A939FI74_9ACTN</name>
<feature type="non-terminal residue" evidence="2">
    <location>
        <position position="1"/>
    </location>
</feature>
<dbReference type="InterPro" id="IPR058852">
    <property type="entry name" value="HTH_77"/>
</dbReference>
<feature type="domain" description="Winged helix-turn-helix" evidence="1">
    <location>
        <begin position="40"/>
        <end position="111"/>
    </location>
</feature>
<dbReference type="AlphaFoldDB" id="A0A939FI74"/>
<organism evidence="2 3">
    <name type="scientific">Streptomyces beijiangensis</name>
    <dbReference type="NCBI Taxonomy" id="163361"/>
    <lineage>
        <taxon>Bacteria</taxon>
        <taxon>Bacillati</taxon>
        <taxon>Actinomycetota</taxon>
        <taxon>Actinomycetes</taxon>
        <taxon>Kitasatosporales</taxon>
        <taxon>Streptomycetaceae</taxon>
        <taxon>Streptomyces</taxon>
    </lineage>
</organism>
<evidence type="ECO:0000259" key="1">
    <source>
        <dbReference type="Pfam" id="PF25872"/>
    </source>
</evidence>
<sequence length="268" mass="30029">DAMLEDRFRLLANHTRGAPPRHHTLRAAIGWSHELCTPSERLLWARLSVFTAPFDVEAAEAVCSDAHLPQEDIPGALKELVGKSILIQDGSGEHPYLRMLDTVREYGHTWLQELGDEDRLADRHAAFYLRLARQAESAWSGPEQLAWYARMTSEHPHIRAALEHLLTHPGRGREALELAARMWFMWIACGRLREGRLYLDRALRLDVAPCRERTRALWTCGWIASVQVDAAGATPYLEEAVAAADALDDPEAATHALQWSGCARTSTG</sequence>
<dbReference type="PANTHER" id="PTHR47691">
    <property type="entry name" value="REGULATOR-RELATED"/>
    <property type="match status" value="1"/>
</dbReference>
<comment type="caution">
    <text evidence="2">The sequence shown here is derived from an EMBL/GenBank/DDBJ whole genome shotgun (WGS) entry which is preliminary data.</text>
</comment>
<dbReference type="EMBL" id="JAFLRJ010000924">
    <property type="protein sequence ID" value="MBO0517857.1"/>
    <property type="molecule type" value="Genomic_DNA"/>
</dbReference>
<dbReference type="Pfam" id="PF25872">
    <property type="entry name" value="HTH_77"/>
    <property type="match status" value="1"/>
</dbReference>
<protein>
    <submittedName>
        <fullName evidence="2">Regulator</fullName>
    </submittedName>
</protein>
<proteinExistence type="predicted"/>
<gene>
    <name evidence="2" type="ORF">J0695_39880</name>
</gene>
<reference evidence="2" key="1">
    <citation type="submission" date="2021-03" db="EMBL/GenBank/DDBJ databases">
        <title>Streptomyces poriferae sp. nov., a novel marine sponge-derived Actinobacteria species with anti-MRSA activity.</title>
        <authorList>
            <person name="Sandoval-Powers M."/>
            <person name="Kralova S."/>
            <person name="Nguyen G.-S."/>
            <person name="Fawwal D."/>
            <person name="Degnes K."/>
            <person name="Klinkenberg G."/>
            <person name="Sletta H."/>
            <person name="Wentzel A."/>
            <person name="Liles M.R."/>
        </authorList>
    </citation>
    <scope>NUCLEOTIDE SEQUENCE</scope>
    <source>
        <strain evidence="2">DSM 41794</strain>
    </source>
</reference>
<evidence type="ECO:0000313" key="2">
    <source>
        <dbReference type="EMBL" id="MBO0517857.1"/>
    </source>
</evidence>
<accession>A0A939FI74</accession>
<evidence type="ECO:0000313" key="3">
    <source>
        <dbReference type="Proteomes" id="UP000664167"/>
    </source>
</evidence>
<dbReference type="PANTHER" id="PTHR47691:SF3">
    <property type="entry name" value="HTH-TYPE TRANSCRIPTIONAL REGULATOR RV0890C-RELATED"/>
    <property type="match status" value="1"/>
</dbReference>